<dbReference type="SUPFAM" id="SSF143120">
    <property type="entry name" value="YefM-like"/>
    <property type="match status" value="1"/>
</dbReference>
<dbReference type="PANTHER" id="PTHR35377:SF4">
    <property type="entry name" value="PREVENT-HOST-DEATH FAMILY PROTEIN"/>
    <property type="match status" value="1"/>
</dbReference>
<gene>
    <name evidence="3" type="ORF">NMALPHA522_0615</name>
</gene>
<protein>
    <recommendedName>
        <fullName evidence="2">Antitoxin</fullName>
    </recommendedName>
</protein>
<accession>I4E492</accession>
<dbReference type="PANTHER" id="PTHR35377">
    <property type="entry name" value="ANTITOXIN VAPB49-RELATED-RELATED"/>
    <property type="match status" value="1"/>
</dbReference>
<evidence type="ECO:0000256" key="2">
    <source>
        <dbReference type="RuleBase" id="RU362080"/>
    </source>
</evidence>
<dbReference type="NCBIfam" id="TIGR01552">
    <property type="entry name" value="phd_fam"/>
    <property type="match status" value="1"/>
</dbReference>
<evidence type="ECO:0000313" key="3">
    <source>
        <dbReference type="EMBL" id="CCA44156.1"/>
    </source>
</evidence>
<dbReference type="AlphaFoldDB" id="I4E492"/>
<comment type="function">
    <text evidence="2">Antitoxin component of a type II toxin-antitoxin (TA) system.</text>
</comment>
<dbReference type="Pfam" id="PF02604">
    <property type="entry name" value="PhdYeFM_antitox"/>
    <property type="match status" value="1"/>
</dbReference>
<dbReference type="Gene3D" id="3.40.1620.10">
    <property type="entry name" value="YefM-like domain"/>
    <property type="match status" value="1"/>
</dbReference>
<sequence length="86" mass="9568">MRSVMFQANIHQAKTNLSQLIQRAEAGEIVIIAKAGKPCVQLIGIEKPARNAGRLKKFSHMENTDISRILEDDNETAALFFEESAL</sequence>
<dbReference type="EMBL" id="FR845703">
    <property type="protein sequence ID" value="CCA44156.1"/>
    <property type="molecule type" value="Genomic_DNA"/>
</dbReference>
<name>I4E492_NEIME</name>
<dbReference type="InterPro" id="IPR006442">
    <property type="entry name" value="Antitoxin_Phd/YefM"/>
</dbReference>
<comment type="similarity">
    <text evidence="1 2">Belongs to the phD/YefM antitoxin family.</text>
</comment>
<dbReference type="InterPro" id="IPR051416">
    <property type="entry name" value="phD-YefM_TA_antitoxins"/>
</dbReference>
<reference evidence="3" key="1">
    <citation type="submission" date="2011-03" db="EMBL/GenBank/DDBJ databases">
        <title>Draft genome of Neisseria meningitidis strain alpha522.</title>
        <authorList>
            <person name="Schoen C."/>
            <person name="Blom J."/>
        </authorList>
    </citation>
    <scope>NUCLEOTIDE SEQUENCE</scope>
    <source>
        <strain evidence="3">Alpha522</strain>
    </source>
</reference>
<dbReference type="InterPro" id="IPR036165">
    <property type="entry name" value="YefM-like_sf"/>
</dbReference>
<evidence type="ECO:0000256" key="1">
    <source>
        <dbReference type="ARBA" id="ARBA00009981"/>
    </source>
</evidence>
<organism evidence="3">
    <name type="scientific">Neisseria meningitidis alpha522</name>
    <dbReference type="NCBI Taxonomy" id="996307"/>
    <lineage>
        <taxon>Bacteria</taxon>
        <taxon>Pseudomonadati</taxon>
        <taxon>Pseudomonadota</taxon>
        <taxon>Betaproteobacteria</taxon>
        <taxon>Neisseriales</taxon>
        <taxon>Neisseriaceae</taxon>
        <taxon>Neisseria</taxon>
    </lineage>
</organism>
<proteinExistence type="inferred from homology"/>